<dbReference type="InterPro" id="IPR004837">
    <property type="entry name" value="NaCa_Exmemb"/>
</dbReference>
<feature type="transmembrane region" description="Helical" evidence="8">
    <location>
        <begin position="468"/>
        <end position="487"/>
    </location>
</feature>
<feature type="transmembrane region" description="Helical" evidence="8">
    <location>
        <begin position="373"/>
        <end position="392"/>
    </location>
</feature>
<dbReference type="Pfam" id="PF01699">
    <property type="entry name" value="Na_Ca_ex"/>
    <property type="match status" value="2"/>
</dbReference>
<dbReference type="GO" id="GO:0006874">
    <property type="term" value="P:intracellular calcium ion homeostasis"/>
    <property type="evidence" value="ECO:0007669"/>
    <property type="project" value="TreeGrafter"/>
</dbReference>
<feature type="transmembrane region" description="Helical" evidence="8">
    <location>
        <begin position="135"/>
        <end position="158"/>
    </location>
</feature>
<name>A0A2A9NXE0_9AGAR</name>
<evidence type="ECO:0000256" key="3">
    <source>
        <dbReference type="ARBA" id="ARBA00022448"/>
    </source>
</evidence>
<feature type="transmembrane region" description="Helical" evidence="8">
    <location>
        <begin position="198"/>
        <end position="220"/>
    </location>
</feature>
<accession>A0A2A9NXE0</accession>
<sequence length="501" mass="54982">MSCFASVTVPPLFSTSGELVMSFSDRYRPIGTPSHYDPPSPTSLEDRDIFEHETETTVGIPFSGRHSSRSDATSLSDSMTVVSFGDVGSDKKSLGGSVSTVESLKAIAQASYLNFLFVFVPISWALYLASKPPNIPPALVLSTLCLAMVPIARLSSFATRDLCANIGRELAGFINALTGNLIQLTIAIIALIRCDLHLIESMAVGTILVNLLLIFGLFILEGAINNHQTIEQEFGTKPCDINTSLLVLSVQGMLIPTAFAFLTEGASPSDTVLRFSRVIAITFLVVFFGNLLFQLHRMKVDRRINAQEAQVASSTNAQPKMNRYIGFSLLLTCALLLVFTAKFLVELLDEVTQGTESAPKLFTIIVSPSLKTSFGRVVIPLISFLARCFDYFRHRVQARNAPSGLVFEISTTFGSSIQMTLFVMPLLVVIGWIMNKPMTMVLDPFEAFSLFLTVLLVNSVVQDNKCNWLEGMMLLCLYVIFGAFFWLSPEQGISEFMNSCS</sequence>
<dbReference type="PANTHER" id="PTHR31503:SF20">
    <property type="entry name" value="CA(2+)_H(+) EXCHANGER, PUTATIVE (EUROFUNG)-RELATED"/>
    <property type="match status" value="1"/>
</dbReference>
<evidence type="ECO:0000256" key="5">
    <source>
        <dbReference type="ARBA" id="ARBA00022989"/>
    </source>
</evidence>
<keyword evidence="6" id="KW-0406">Ion transport</keyword>
<feature type="transmembrane region" description="Helical" evidence="8">
    <location>
        <begin position="170"/>
        <end position="192"/>
    </location>
</feature>
<feature type="transmembrane region" description="Helical" evidence="8">
    <location>
        <begin position="241"/>
        <end position="263"/>
    </location>
</feature>
<feature type="transmembrane region" description="Helical" evidence="8">
    <location>
        <begin position="413"/>
        <end position="433"/>
    </location>
</feature>
<keyword evidence="7 8" id="KW-0472">Membrane</keyword>
<dbReference type="EMBL" id="KZ301975">
    <property type="protein sequence ID" value="PFH53057.1"/>
    <property type="molecule type" value="Genomic_DNA"/>
</dbReference>
<feature type="transmembrane region" description="Helical" evidence="8">
    <location>
        <begin position="445"/>
        <end position="461"/>
    </location>
</feature>
<dbReference type="STRING" id="703135.A0A2A9NXE0"/>
<dbReference type="Gene3D" id="1.20.1420.30">
    <property type="entry name" value="NCX, central ion-binding region"/>
    <property type="match status" value="1"/>
</dbReference>
<dbReference type="InterPro" id="IPR044880">
    <property type="entry name" value="NCX_ion-bd_dom_sf"/>
</dbReference>
<dbReference type="InterPro" id="IPR004713">
    <property type="entry name" value="CaH_exchang"/>
</dbReference>
<organism evidence="10 11">
    <name type="scientific">Amanita thiersii Skay4041</name>
    <dbReference type="NCBI Taxonomy" id="703135"/>
    <lineage>
        <taxon>Eukaryota</taxon>
        <taxon>Fungi</taxon>
        <taxon>Dikarya</taxon>
        <taxon>Basidiomycota</taxon>
        <taxon>Agaricomycotina</taxon>
        <taxon>Agaricomycetes</taxon>
        <taxon>Agaricomycetidae</taxon>
        <taxon>Agaricales</taxon>
        <taxon>Pluteineae</taxon>
        <taxon>Amanitaceae</taxon>
        <taxon>Amanita</taxon>
    </lineage>
</organism>
<evidence type="ECO:0000259" key="9">
    <source>
        <dbReference type="Pfam" id="PF01699"/>
    </source>
</evidence>
<reference evidence="10 11" key="1">
    <citation type="submission" date="2014-02" db="EMBL/GenBank/DDBJ databases">
        <title>Transposable element dynamics among asymbiotic and ectomycorrhizal Amanita fungi.</title>
        <authorList>
            <consortium name="DOE Joint Genome Institute"/>
            <person name="Hess J."/>
            <person name="Skrede I."/>
            <person name="Wolfe B."/>
            <person name="LaButti K."/>
            <person name="Ohm R.A."/>
            <person name="Grigoriev I.V."/>
            <person name="Pringle A."/>
        </authorList>
    </citation>
    <scope>NUCLEOTIDE SEQUENCE [LARGE SCALE GENOMIC DNA]</scope>
    <source>
        <strain evidence="10 11">SKay4041</strain>
    </source>
</reference>
<keyword evidence="4 8" id="KW-0812">Transmembrane</keyword>
<dbReference type="Proteomes" id="UP000242287">
    <property type="component" value="Unassembled WGS sequence"/>
</dbReference>
<proteinExistence type="inferred from homology"/>
<evidence type="ECO:0000313" key="10">
    <source>
        <dbReference type="EMBL" id="PFH53057.1"/>
    </source>
</evidence>
<keyword evidence="5 8" id="KW-1133">Transmembrane helix</keyword>
<dbReference type="GO" id="GO:0015369">
    <property type="term" value="F:calcium:proton antiporter activity"/>
    <property type="evidence" value="ECO:0007669"/>
    <property type="project" value="UniProtKB-ARBA"/>
</dbReference>
<keyword evidence="3" id="KW-0813">Transport</keyword>
<evidence type="ECO:0000256" key="4">
    <source>
        <dbReference type="ARBA" id="ARBA00022692"/>
    </source>
</evidence>
<feature type="domain" description="Sodium/calcium exchanger membrane region" evidence="9">
    <location>
        <begin position="141"/>
        <end position="295"/>
    </location>
</feature>
<comment type="similarity">
    <text evidence="2">Belongs to the Ca(2+):cation antiporter (CaCA) (TC 2.A.19) family.</text>
</comment>
<dbReference type="OrthoDB" id="1699231at2759"/>
<feature type="domain" description="Sodium/calcium exchanger membrane region" evidence="9">
    <location>
        <begin position="327"/>
        <end position="486"/>
    </location>
</feature>
<evidence type="ECO:0000313" key="11">
    <source>
        <dbReference type="Proteomes" id="UP000242287"/>
    </source>
</evidence>
<protein>
    <recommendedName>
        <fullName evidence="9">Sodium/calcium exchanger membrane region domain-containing protein</fullName>
    </recommendedName>
</protein>
<dbReference type="GO" id="GO:0012505">
    <property type="term" value="C:endomembrane system"/>
    <property type="evidence" value="ECO:0007669"/>
    <property type="project" value="UniProtKB-SubCell"/>
</dbReference>
<evidence type="ECO:0000256" key="2">
    <source>
        <dbReference type="ARBA" id="ARBA00008170"/>
    </source>
</evidence>
<evidence type="ECO:0000256" key="8">
    <source>
        <dbReference type="SAM" id="Phobius"/>
    </source>
</evidence>
<comment type="subcellular location">
    <subcellularLocation>
        <location evidence="1">Endomembrane system</location>
        <topology evidence="1">Multi-pass membrane protein</topology>
    </subcellularLocation>
</comment>
<feature type="transmembrane region" description="Helical" evidence="8">
    <location>
        <begin position="112"/>
        <end position="129"/>
    </location>
</feature>
<dbReference type="GO" id="GO:0000329">
    <property type="term" value="C:fungal-type vacuole membrane"/>
    <property type="evidence" value="ECO:0007669"/>
    <property type="project" value="TreeGrafter"/>
</dbReference>
<feature type="transmembrane region" description="Helical" evidence="8">
    <location>
        <begin position="275"/>
        <end position="293"/>
    </location>
</feature>
<dbReference type="AlphaFoldDB" id="A0A2A9NXE0"/>
<evidence type="ECO:0000256" key="6">
    <source>
        <dbReference type="ARBA" id="ARBA00023065"/>
    </source>
</evidence>
<gene>
    <name evidence="10" type="ORF">AMATHDRAFT_84058</name>
</gene>
<dbReference type="PANTHER" id="PTHR31503">
    <property type="entry name" value="VACUOLAR CALCIUM ION TRANSPORTER"/>
    <property type="match status" value="1"/>
</dbReference>
<feature type="transmembrane region" description="Helical" evidence="8">
    <location>
        <begin position="324"/>
        <end position="345"/>
    </location>
</feature>
<evidence type="ECO:0000256" key="1">
    <source>
        <dbReference type="ARBA" id="ARBA00004127"/>
    </source>
</evidence>
<evidence type="ECO:0000256" key="7">
    <source>
        <dbReference type="ARBA" id="ARBA00023136"/>
    </source>
</evidence>
<keyword evidence="11" id="KW-1185">Reference proteome</keyword>